<keyword evidence="2" id="KW-1185">Reference proteome</keyword>
<reference evidence="1 2" key="1">
    <citation type="submission" date="2024-06" db="EMBL/GenBank/DDBJ databases">
        <title>Genomic Encyclopedia of Type Strains, Phase V (KMG-V): Genome sequencing to study the core and pangenomes of soil and plant-associated prokaryotes.</title>
        <authorList>
            <person name="Whitman W."/>
        </authorList>
    </citation>
    <scope>NUCLEOTIDE SEQUENCE [LARGE SCALE GENOMIC DNA]</scope>
    <source>
        <strain evidence="1 2">NE40</strain>
    </source>
</reference>
<dbReference type="Proteomes" id="UP001549366">
    <property type="component" value="Unassembled WGS sequence"/>
</dbReference>
<gene>
    <name evidence="1" type="ORF">V5J35_004065</name>
</gene>
<evidence type="ECO:0000313" key="2">
    <source>
        <dbReference type="Proteomes" id="UP001549366"/>
    </source>
</evidence>
<name>A0ABV2SM76_9GAMM</name>
<organism evidence="1 2">
    <name type="scientific">Endozoicomonas lisbonensis</name>
    <dbReference type="NCBI Taxonomy" id="3120522"/>
    <lineage>
        <taxon>Bacteria</taxon>
        <taxon>Pseudomonadati</taxon>
        <taxon>Pseudomonadota</taxon>
        <taxon>Gammaproteobacteria</taxon>
        <taxon>Oceanospirillales</taxon>
        <taxon>Endozoicomonadaceae</taxon>
        <taxon>Endozoicomonas</taxon>
    </lineage>
</organism>
<evidence type="ECO:0000313" key="1">
    <source>
        <dbReference type="EMBL" id="MET4758873.1"/>
    </source>
</evidence>
<proteinExistence type="predicted"/>
<protein>
    <recommendedName>
        <fullName evidence="3">Transposase DDE domain-containing protein</fullName>
    </recommendedName>
</protein>
<comment type="caution">
    <text evidence="1">The sequence shown here is derived from an EMBL/GenBank/DDBJ whole genome shotgun (WGS) entry which is preliminary data.</text>
</comment>
<accession>A0ABV2SM76</accession>
<sequence>MSDASGHLGVKPLAGKMNKSVGNQAADIKQLRCRAILNRQSSPVVAVAAVNICQRYTPSLTYLPGHSMKDHPGCLIKIVFGICVFDVIMPVQVRSQQLLRNYYFCEWEFLH</sequence>
<evidence type="ECO:0008006" key="3">
    <source>
        <dbReference type="Google" id="ProtNLM"/>
    </source>
</evidence>
<dbReference type="EMBL" id="JBEWTB010000002">
    <property type="protein sequence ID" value="MET4758873.1"/>
    <property type="molecule type" value="Genomic_DNA"/>
</dbReference>